<evidence type="ECO:0000313" key="2">
    <source>
        <dbReference type="Proteomes" id="UP000199696"/>
    </source>
</evidence>
<gene>
    <name evidence="1" type="ORF">GA0070604_3963</name>
</gene>
<dbReference type="Gene3D" id="3.60.21.70">
    <property type="entry name" value="PhoD-like phosphatase"/>
    <property type="match status" value="1"/>
</dbReference>
<dbReference type="STRING" id="227316.GA0070604_3963"/>
<organism evidence="1 2">
    <name type="scientific">Micromonospora eburnea</name>
    <dbReference type="NCBI Taxonomy" id="227316"/>
    <lineage>
        <taxon>Bacteria</taxon>
        <taxon>Bacillati</taxon>
        <taxon>Actinomycetota</taxon>
        <taxon>Actinomycetes</taxon>
        <taxon>Micromonosporales</taxon>
        <taxon>Micromonosporaceae</taxon>
        <taxon>Micromonospora</taxon>
    </lineage>
</organism>
<dbReference type="InterPro" id="IPR038607">
    <property type="entry name" value="PhoD-like_sf"/>
</dbReference>
<name>A0A1C6UYB8_9ACTN</name>
<dbReference type="PANTHER" id="PTHR37031">
    <property type="entry name" value="METALLOPHOSPHATASE BINDING DOMAIN PROTEIN"/>
    <property type="match status" value="1"/>
</dbReference>
<evidence type="ECO:0000313" key="1">
    <source>
        <dbReference type="EMBL" id="SCL59026.1"/>
    </source>
</evidence>
<dbReference type="PANTHER" id="PTHR37031:SF2">
    <property type="entry name" value="PHOD-LIKE PHOSPHATASE METALLOPHOSPHATASE DOMAIN-CONTAINING PROTEIN"/>
    <property type="match status" value="1"/>
</dbReference>
<dbReference type="EMBL" id="FMHY01000002">
    <property type="protein sequence ID" value="SCL59026.1"/>
    <property type="molecule type" value="Genomic_DNA"/>
</dbReference>
<accession>A0A1C6UYB8</accession>
<reference evidence="2" key="1">
    <citation type="submission" date="2016-06" db="EMBL/GenBank/DDBJ databases">
        <authorList>
            <person name="Varghese N."/>
            <person name="Submissions Spin"/>
        </authorList>
    </citation>
    <scope>NUCLEOTIDE SEQUENCE [LARGE SCALE GENOMIC DNA]</scope>
    <source>
        <strain evidence="2">DSM 44814</strain>
    </source>
</reference>
<evidence type="ECO:0008006" key="3">
    <source>
        <dbReference type="Google" id="ProtNLM"/>
    </source>
</evidence>
<dbReference type="Proteomes" id="UP000199696">
    <property type="component" value="Unassembled WGS sequence"/>
</dbReference>
<sequence>MTDAPAPIDGYPAVPVGPHADPPPAAYSSALDAAAPSTADRPGTARSELAAGPAPFVVCGPVLRRVDPGSATVFVAVRSACTVTLTVFESGPGHIRGPVVATGSRSAIRLGERLYVVAVRASGTLEPGRLYGYDLSFSGAAGSWDSLLAPTVVAASGDEALKLLTYVDPDKPGAAPEYPSFATPPADPGQLRIFHGSCRKPHGEGRDALPALDQAIAETVGDPGRRPHQLVLTGDQIYADDVADVLLAMIQGHDAVPARDGQPAVPASPGVAVSLGMPPESLPMPGEPTDRSLVPGRRAETLATAAKFTSGAADSHLMSLREYVCMYLMVWSDQLWPATYPRFEDVFPADTRILQDPQGRRPGETVYDLLVSGRAYSPSGVQRPIAERYLRWHEQAIRLRFFQQGLPEVRRQLANVPTYMVADDHEVSDDWNITRDWVENAVIGSPLGRRIVRNAMSAYVVFQAWGNDPTRFAEEGAAGEPGRELLSALGGWLAAPNDPDDQRLRTRLGLPTGITPEGRIARPGGALVYHFAVTWPRYQLLALDTRTWREFPTATRPGGLLLADHPLIEMVSGGGVLDDEAVTVVAQPIAVFGMPLLERVVQPLALVAAGRYAADLEDAWLASEAAAHKFLGRLLAAAPPGPDGVRRRRVVLLGGDIHFGSAERIRYSATLPYGCGPDPARPFEGVNRTEGVIAGFVSSALRNEDDKTKILHTTGYAPVLPVGRRLDLVGWANEEAGRAGERFPAGTEVAVAADAGVGWWVSGRPAVGDYDGLKLLSRPPEWIVQVQFLRHDESDPQAPDDTTPEPVWDPAGLPDREKLEQYAAAVANLERWIALPGAGREIVGHNNLGEVTFSWPAGEGKSATQRLWWYGPDGRIAPLTAHRVDLSYGCSLLAPAPYGGYLLERDDHDATAGEQARYGGADRPADLVTENWVGRLHADLATLGFDQQPALGRYDAHTYRAVREFQTYARSGWAAREPAGATAPRYSDRLEPVEVPEAERYHGPIHGVADLPTQVAIQHWLEKRWRAPVVVEAWQVTGGTPQHLAAANVWRSDTERPADQRLYSRMVTGRPADAGPAPVTHPELIPLGFRVTRPDQPEWSGPVVEPVSELLPEALLPRPAGQATGPSLPMLVATARHAEPVVAEPALRRLSTFKVLRAVAENTRTGSAGGYFDVVDGSDRALLRLGPFGWPADGPRPAPVNPPVFTLRCEPGQLWAWLAALRATDRDAYEALGGLAGLSATPGWGRDGNSLWCPELGLRRARMGLSGPDAGVPFTIENLVDVLDLRAWHWVHRFTLALRTHDGVRRSIWHFARQGLRDLLGIAWDPPNPARRSVPDVPGADGTPRRVRIGDLFTSERAVALLACWQTYRAHQLVVLGTPNDGEPQDERKRPRAARELRNVLARARTLGPDFSGPPTGWTDAHEAALITALAQVAGADPEVAAALTAVGTWPDWPDGRGYALPIEALDGEAGEPGVGPGLSARRGSLRLDIGDLPWGTR</sequence>
<proteinExistence type="predicted"/>
<keyword evidence="2" id="KW-1185">Reference proteome</keyword>
<dbReference type="OrthoDB" id="9795624at2"/>
<protein>
    <recommendedName>
        <fullName evidence="3">Peptidoglycan binding domain-containing protein</fullName>
    </recommendedName>
</protein>
<dbReference type="RefSeq" id="WP_091120353.1">
    <property type="nucleotide sequence ID" value="NZ_FMHY01000002.1"/>
</dbReference>